<dbReference type="EMBL" id="JADOUF010000001">
    <property type="protein sequence ID" value="MBG6139907.1"/>
    <property type="molecule type" value="Genomic_DNA"/>
</dbReference>
<evidence type="ECO:0000313" key="2">
    <source>
        <dbReference type="EMBL" id="MBG6139907.1"/>
    </source>
</evidence>
<feature type="transmembrane region" description="Helical" evidence="1">
    <location>
        <begin position="82"/>
        <end position="99"/>
    </location>
</feature>
<organism evidence="2 3">
    <name type="scientific">Longispora fulva</name>
    <dbReference type="NCBI Taxonomy" id="619741"/>
    <lineage>
        <taxon>Bacteria</taxon>
        <taxon>Bacillati</taxon>
        <taxon>Actinomycetota</taxon>
        <taxon>Actinomycetes</taxon>
        <taxon>Micromonosporales</taxon>
        <taxon>Micromonosporaceae</taxon>
        <taxon>Longispora</taxon>
    </lineage>
</organism>
<reference evidence="2" key="1">
    <citation type="submission" date="2020-11" db="EMBL/GenBank/DDBJ databases">
        <title>Sequencing the genomes of 1000 actinobacteria strains.</title>
        <authorList>
            <person name="Klenk H.-P."/>
        </authorList>
    </citation>
    <scope>NUCLEOTIDE SEQUENCE</scope>
    <source>
        <strain evidence="2">DSM 45356</strain>
    </source>
</reference>
<name>A0A8J7KZ02_9ACTN</name>
<evidence type="ECO:0000313" key="3">
    <source>
        <dbReference type="Proteomes" id="UP000622552"/>
    </source>
</evidence>
<feature type="transmembrane region" description="Helical" evidence="1">
    <location>
        <begin position="12"/>
        <end position="36"/>
    </location>
</feature>
<dbReference type="RefSeq" id="WP_197006516.1">
    <property type="nucleotide sequence ID" value="NZ_BONS01000006.1"/>
</dbReference>
<dbReference type="AlphaFoldDB" id="A0A8J7KZ02"/>
<evidence type="ECO:0000256" key="1">
    <source>
        <dbReference type="SAM" id="Phobius"/>
    </source>
</evidence>
<protein>
    <recommendedName>
        <fullName evidence="4">DUF2516 family protein</fullName>
    </recommendedName>
</protein>
<evidence type="ECO:0008006" key="4">
    <source>
        <dbReference type="Google" id="ProtNLM"/>
    </source>
</evidence>
<gene>
    <name evidence="2" type="ORF">IW245_006101</name>
</gene>
<keyword evidence="3" id="KW-1185">Reference proteome</keyword>
<accession>A0A8J7KZ02</accession>
<keyword evidence="1" id="KW-0812">Transmembrane</keyword>
<dbReference type="Pfam" id="PF10724">
    <property type="entry name" value="DUF2516"/>
    <property type="match status" value="1"/>
</dbReference>
<feature type="transmembrane region" description="Helical" evidence="1">
    <location>
        <begin position="57"/>
        <end position="76"/>
    </location>
</feature>
<dbReference type="Proteomes" id="UP000622552">
    <property type="component" value="Unassembled WGS sequence"/>
</dbReference>
<keyword evidence="1" id="KW-1133">Transmembrane helix</keyword>
<proteinExistence type="predicted"/>
<keyword evidence="1" id="KW-0472">Membrane</keyword>
<comment type="caution">
    <text evidence="2">The sequence shown here is derived from an EMBL/GenBank/DDBJ whole genome shotgun (WGS) entry which is preliminary data.</text>
</comment>
<sequence length="111" mass="11501">MSNLLPLGGPWVYSVIALVNLVIAIFAMIISAAALIHCVRQRADAFTAIGTLAKGPWMALLAGATLISLVTILAGVGSSAPGLFSMLAILASSVYLLDVRPGLRDATNGHW</sequence>
<dbReference type="InterPro" id="IPR019662">
    <property type="entry name" value="DUF2516"/>
</dbReference>